<dbReference type="Gene3D" id="3.40.50.300">
    <property type="entry name" value="P-loop containing nucleotide triphosphate hydrolases"/>
    <property type="match status" value="1"/>
</dbReference>
<sequence length="107" mass="12022">MFKIENINKKYINKKKFVINALNNLSLKLPSKGIIFILGKSGSGKTTLLNLLSGLDIVDSGNIFVYNNLITKFNNNKLDNYRNGMISLIFQESNLLEEINVLDKGAK</sequence>
<dbReference type="PANTHER" id="PTHR42798:SF6">
    <property type="entry name" value="CELL DIVISION ATP-BINDING PROTEIN FTSE"/>
    <property type="match status" value="1"/>
</dbReference>
<organism evidence="2 3">
    <name type="scientific">Texas Phoenix palm phytoplasma</name>
    <dbReference type="NCBI Taxonomy" id="176709"/>
    <lineage>
        <taxon>Bacteria</taxon>
        <taxon>Bacillati</taxon>
        <taxon>Mycoplasmatota</taxon>
        <taxon>Mollicutes</taxon>
        <taxon>Acholeplasmatales</taxon>
        <taxon>Acholeplasmataceae</taxon>
        <taxon>Candidatus Phytoplasma</taxon>
        <taxon>16SrIV (Coconut lethal yellows group)</taxon>
    </lineage>
</organism>
<reference evidence="2" key="1">
    <citation type="submission" date="2019-10" db="EMBL/GenBank/DDBJ databases">
        <title>Whole Genome Sequencing and Characterization of Texas Phoenix Palm Decline Phytoplasma Belongs to Lethal Yellowing (16SrIV) Group.</title>
        <authorList>
            <person name="Bao M."/>
        </authorList>
    </citation>
    <scope>NUCLEOTIDE SEQUENCE [LARGE SCALE GENOMIC DNA]</scope>
    <source>
        <strain evidence="2">ACPD</strain>
    </source>
</reference>
<evidence type="ECO:0000259" key="1">
    <source>
        <dbReference type="Pfam" id="PF00005"/>
    </source>
</evidence>
<dbReference type="Proteomes" id="UP001192346">
    <property type="component" value="Unassembled WGS sequence"/>
</dbReference>
<keyword evidence="2" id="KW-0067">ATP-binding</keyword>
<dbReference type="GO" id="GO:0005524">
    <property type="term" value="F:ATP binding"/>
    <property type="evidence" value="ECO:0007669"/>
    <property type="project" value="UniProtKB-KW"/>
</dbReference>
<dbReference type="EMBL" id="VBRA02000008">
    <property type="protein sequence ID" value="MBP3059360.1"/>
    <property type="molecule type" value="Genomic_DNA"/>
</dbReference>
<gene>
    <name evidence="2" type="ORF">FEF22_000970</name>
</gene>
<proteinExistence type="predicted"/>
<protein>
    <submittedName>
        <fullName evidence="2">ATP-binding cassette domain-containing protein</fullName>
    </submittedName>
</protein>
<accession>A0ABS5BIF8</accession>
<dbReference type="PANTHER" id="PTHR42798">
    <property type="entry name" value="LIPOPROTEIN-RELEASING SYSTEM ATP-BINDING PROTEIN LOLD"/>
    <property type="match status" value="1"/>
</dbReference>
<keyword evidence="2" id="KW-0547">Nucleotide-binding</keyword>
<name>A0ABS5BIF8_9MOLU</name>
<dbReference type="RefSeq" id="WP_138108005.1">
    <property type="nucleotide sequence ID" value="NZ_VBRA02000008.1"/>
</dbReference>
<evidence type="ECO:0000313" key="2">
    <source>
        <dbReference type="EMBL" id="MBP3059360.1"/>
    </source>
</evidence>
<dbReference type="InterPro" id="IPR027417">
    <property type="entry name" value="P-loop_NTPase"/>
</dbReference>
<evidence type="ECO:0000313" key="3">
    <source>
        <dbReference type="Proteomes" id="UP001192346"/>
    </source>
</evidence>
<dbReference type="InterPro" id="IPR003439">
    <property type="entry name" value="ABC_transporter-like_ATP-bd"/>
</dbReference>
<dbReference type="SUPFAM" id="SSF52540">
    <property type="entry name" value="P-loop containing nucleoside triphosphate hydrolases"/>
    <property type="match status" value="1"/>
</dbReference>
<feature type="domain" description="ABC transporter" evidence="1">
    <location>
        <begin position="22"/>
        <end position="103"/>
    </location>
</feature>
<comment type="caution">
    <text evidence="2">The sequence shown here is derived from an EMBL/GenBank/DDBJ whole genome shotgun (WGS) entry which is preliminary data.</text>
</comment>
<keyword evidence="3" id="KW-1185">Reference proteome</keyword>
<dbReference type="Pfam" id="PF00005">
    <property type="entry name" value="ABC_tran"/>
    <property type="match status" value="1"/>
</dbReference>